<dbReference type="CDD" id="cd17535">
    <property type="entry name" value="REC_NarL-like"/>
    <property type="match status" value="1"/>
</dbReference>
<feature type="modified residue" description="4-aspartylphosphate" evidence="1">
    <location>
        <position position="66"/>
    </location>
</feature>
<dbReference type="SMART" id="SM00448">
    <property type="entry name" value="REC"/>
    <property type="match status" value="1"/>
</dbReference>
<evidence type="ECO:0000256" key="1">
    <source>
        <dbReference type="PROSITE-ProRule" id="PRU00169"/>
    </source>
</evidence>
<dbReference type="GO" id="GO:0000160">
    <property type="term" value="P:phosphorelay signal transduction system"/>
    <property type="evidence" value="ECO:0007669"/>
    <property type="project" value="InterPro"/>
</dbReference>
<dbReference type="PANTHER" id="PTHR45566:SF1">
    <property type="entry name" value="HTH-TYPE TRANSCRIPTIONAL REGULATOR YHJB-RELATED"/>
    <property type="match status" value="1"/>
</dbReference>
<comment type="caution">
    <text evidence="3">The sequence shown here is derived from an EMBL/GenBank/DDBJ whole genome shotgun (WGS) entry which is preliminary data.</text>
</comment>
<dbReference type="EMBL" id="VFPT01000001">
    <property type="protein sequence ID" value="TQM91977.1"/>
    <property type="molecule type" value="Genomic_DNA"/>
</dbReference>
<proteinExistence type="predicted"/>
<dbReference type="InterPro" id="IPR011006">
    <property type="entry name" value="CheY-like_superfamily"/>
</dbReference>
<keyword evidence="4" id="KW-1185">Reference proteome</keyword>
<dbReference type="InterPro" id="IPR051015">
    <property type="entry name" value="EvgA-like"/>
</dbReference>
<name>A0A543KAA1_9RHOB</name>
<organism evidence="3 4">
    <name type="scientific">Roseinatronobacter monicus</name>
    <dbReference type="NCBI Taxonomy" id="393481"/>
    <lineage>
        <taxon>Bacteria</taxon>
        <taxon>Pseudomonadati</taxon>
        <taxon>Pseudomonadota</taxon>
        <taxon>Alphaproteobacteria</taxon>
        <taxon>Rhodobacterales</taxon>
        <taxon>Paracoccaceae</taxon>
        <taxon>Roseinatronobacter</taxon>
    </lineage>
</organism>
<dbReference type="InterPro" id="IPR001789">
    <property type="entry name" value="Sig_transdc_resp-reg_receiver"/>
</dbReference>
<gene>
    <name evidence="3" type="ORF">BD293_0562</name>
</gene>
<evidence type="ECO:0000259" key="2">
    <source>
        <dbReference type="PROSITE" id="PS50110"/>
    </source>
</evidence>
<dbReference type="Proteomes" id="UP000320582">
    <property type="component" value="Unassembled WGS sequence"/>
</dbReference>
<protein>
    <submittedName>
        <fullName evidence="3">Two-component system chemotaxis response regulator CheY</fullName>
    </submittedName>
</protein>
<accession>A0A543KAA1</accession>
<keyword evidence="1" id="KW-0597">Phosphoprotein</keyword>
<evidence type="ECO:0000313" key="4">
    <source>
        <dbReference type="Proteomes" id="UP000320582"/>
    </source>
</evidence>
<evidence type="ECO:0000313" key="3">
    <source>
        <dbReference type="EMBL" id="TQM91977.1"/>
    </source>
</evidence>
<dbReference type="Pfam" id="PF00072">
    <property type="entry name" value="Response_reg"/>
    <property type="match status" value="1"/>
</dbReference>
<dbReference type="AlphaFoldDB" id="A0A543KAA1"/>
<dbReference type="Gene3D" id="3.40.50.2300">
    <property type="match status" value="1"/>
</dbReference>
<reference evidence="3 4" key="1">
    <citation type="submission" date="2019-06" db="EMBL/GenBank/DDBJ databases">
        <title>Genomic Encyclopedia of Archaeal and Bacterial Type Strains, Phase II (KMG-II): from individual species to whole genera.</title>
        <authorList>
            <person name="Goeker M."/>
        </authorList>
    </citation>
    <scope>NUCLEOTIDE SEQUENCE [LARGE SCALE GENOMIC DNA]</scope>
    <source>
        <strain evidence="3 4">DSM 18423</strain>
    </source>
</reference>
<feature type="domain" description="Response regulatory" evidence="2">
    <location>
        <begin position="14"/>
        <end position="131"/>
    </location>
</feature>
<dbReference type="RefSeq" id="WP_142079751.1">
    <property type="nucleotide sequence ID" value="NZ_VFPT01000001.1"/>
</dbReference>
<sequence>MLIDRKSSQRGIVSSLIVDDDEYFRIALRNILSVRLGVSTINEAESFDEAIEYLTKAEDTDLVVFDLGMQGMNTRAAIRTVRDSFPNALVVVVSASCNRQDILCCLEAGAHGYVHKGIGPGGLTSALNLICEGTVFVPSFLPDLESSVCAVSDPLFFSMRAG</sequence>
<dbReference type="InterPro" id="IPR058245">
    <property type="entry name" value="NreC/VraR/RcsB-like_REC"/>
</dbReference>
<dbReference type="OrthoDB" id="9814495at2"/>
<dbReference type="PANTHER" id="PTHR45566">
    <property type="entry name" value="HTH-TYPE TRANSCRIPTIONAL REGULATOR YHJB-RELATED"/>
    <property type="match status" value="1"/>
</dbReference>
<dbReference type="PROSITE" id="PS50110">
    <property type="entry name" value="RESPONSE_REGULATORY"/>
    <property type="match status" value="1"/>
</dbReference>
<dbReference type="SUPFAM" id="SSF52172">
    <property type="entry name" value="CheY-like"/>
    <property type="match status" value="1"/>
</dbReference>